<sequence>MNRIILLLITLIVISCSAQKKLQKSYVGQPVSVMEKEFGKAKTIFEKSEGQEYIFEKVEFLKSTEISQHKITLDPMITPKVKKITHYATLVRDGIIVEINVDEEYER</sequence>
<dbReference type="Proteomes" id="UP001145087">
    <property type="component" value="Unassembled WGS sequence"/>
</dbReference>
<dbReference type="PROSITE" id="PS51257">
    <property type="entry name" value="PROKAR_LIPOPROTEIN"/>
    <property type="match status" value="1"/>
</dbReference>
<protein>
    <submittedName>
        <fullName evidence="1">Uncharacterized protein</fullName>
    </submittedName>
</protein>
<evidence type="ECO:0000313" key="1">
    <source>
        <dbReference type="EMBL" id="MCY1718849.1"/>
    </source>
</evidence>
<gene>
    <name evidence="1" type="ORF">OU798_00755</name>
</gene>
<keyword evidence="2" id="KW-1185">Reference proteome</keyword>
<comment type="caution">
    <text evidence="1">The sequence shown here is derived from an EMBL/GenBank/DDBJ whole genome shotgun (WGS) entry which is preliminary data.</text>
</comment>
<reference evidence="1" key="1">
    <citation type="submission" date="2022-11" db="EMBL/GenBank/DDBJ databases">
        <title>Marilongibacter aestuarii gen. nov., sp. nov., isolated from tidal flat sediment.</title>
        <authorList>
            <person name="Jiayan W."/>
        </authorList>
    </citation>
    <scope>NUCLEOTIDE SEQUENCE</scope>
    <source>
        <strain evidence="1">Z1-6</strain>
    </source>
</reference>
<evidence type="ECO:0000313" key="2">
    <source>
        <dbReference type="Proteomes" id="UP001145087"/>
    </source>
</evidence>
<dbReference type="RefSeq" id="WP_343331188.1">
    <property type="nucleotide sequence ID" value="NZ_JAPOHD010000002.1"/>
</dbReference>
<accession>A0A9X3F1I2</accession>
<dbReference type="EMBL" id="JAPOHD010000002">
    <property type="protein sequence ID" value="MCY1718849.1"/>
    <property type="molecule type" value="Genomic_DNA"/>
</dbReference>
<name>A0A9X3F1I2_9BACT</name>
<dbReference type="AlphaFoldDB" id="A0A9X3F1I2"/>
<proteinExistence type="predicted"/>
<organism evidence="1 2">
    <name type="scientific">Draconibacterium aestuarii</name>
    <dbReference type="NCBI Taxonomy" id="2998507"/>
    <lineage>
        <taxon>Bacteria</taxon>
        <taxon>Pseudomonadati</taxon>
        <taxon>Bacteroidota</taxon>
        <taxon>Bacteroidia</taxon>
        <taxon>Marinilabiliales</taxon>
        <taxon>Prolixibacteraceae</taxon>
        <taxon>Draconibacterium</taxon>
    </lineage>
</organism>